<gene>
    <name evidence="19" type="ORF">M992_1298</name>
</gene>
<evidence type="ECO:0000256" key="16">
    <source>
        <dbReference type="SAM" id="SignalP"/>
    </source>
</evidence>
<dbReference type="InterPro" id="IPR000531">
    <property type="entry name" value="Beta-barrel_TonB"/>
</dbReference>
<evidence type="ECO:0000256" key="13">
    <source>
        <dbReference type="ARBA" id="ARBA00023237"/>
    </source>
</evidence>
<evidence type="ECO:0000256" key="15">
    <source>
        <dbReference type="RuleBase" id="RU003357"/>
    </source>
</evidence>
<dbReference type="GO" id="GO:0015891">
    <property type="term" value="P:siderophore transport"/>
    <property type="evidence" value="ECO:0007669"/>
    <property type="project" value="InterPro"/>
</dbReference>
<comment type="caution">
    <text evidence="19">The sequence shown here is derived from an EMBL/GenBank/DDBJ whole genome shotgun (WGS) entry which is preliminary data.</text>
</comment>
<dbReference type="GO" id="GO:0015344">
    <property type="term" value="F:siderophore uptake transmembrane transporter activity"/>
    <property type="evidence" value="ECO:0007669"/>
    <property type="project" value="TreeGrafter"/>
</dbReference>
<dbReference type="CDD" id="cd01347">
    <property type="entry name" value="ligand_gated_channel"/>
    <property type="match status" value="1"/>
</dbReference>
<evidence type="ECO:0000313" key="19">
    <source>
        <dbReference type="EMBL" id="KPD03170.1"/>
    </source>
</evidence>
<name>A0A0N0IAR8_9GAMM</name>
<evidence type="ECO:0000256" key="5">
    <source>
        <dbReference type="ARBA" id="ARBA00022496"/>
    </source>
</evidence>
<dbReference type="PROSITE" id="PS52016">
    <property type="entry name" value="TONB_DEPENDENT_REC_3"/>
    <property type="match status" value="1"/>
</dbReference>
<dbReference type="RefSeq" id="WP_248842500.1">
    <property type="nucleotide sequence ID" value="NZ_CAWMUS010000014.1"/>
</dbReference>
<keyword evidence="20" id="KW-1185">Reference proteome</keyword>
<evidence type="ECO:0000256" key="10">
    <source>
        <dbReference type="ARBA" id="ARBA00023077"/>
    </source>
</evidence>
<dbReference type="NCBIfam" id="TIGR01783">
    <property type="entry name" value="TonB-siderophor"/>
    <property type="match status" value="1"/>
</dbReference>
<keyword evidence="9" id="KW-0406">Ion transport</keyword>
<feature type="domain" description="TonB-dependent receptor plug" evidence="18">
    <location>
        <begin position="55"/>
        <end position="155"/>
    </location>
</feature>
<evidence type="ECO:0000313" key="20">
    <source>
        <dbReference type="Proteomes" id="UP000053226"/>
    </source>
</evidence>
<evidence type="ECO:0000256" key="14">
    <source>
        <dbReference type="PROSITE-ProRule" id="PRU01360"/>
    </source>
</evidence>
<comment type="similarity">
    <text evidence="2 14 15">Belongs to the TonB-dependent receptor family.</text>
</comment>
<evidence type="ECO:0000256" key="6">
    <source>
        <dbReference type="ARBA" id="ARBA00022692"/>
    </source>
</evidence>
<dbReference type="InterPro" id="IPR036942">
    <property type="entry name" value="Beta-barrel_TonB_sf"/>
</dbReference>
<feature type="domain" description="TonB-dependent receptor-like beta-barrel" evidence="17">
    <location>
        <begin position="230"/>
        <end position="666"/>
    </location>
</feature>
<evidence type="ECO:0000256" key="9">
    <source>
        <dbReference type="ARBA" id="ARBA00023065"/>
    </source>
</evidence>
<evidence type="ECO:0000256" key="7">
    <source>
        <dbReference type="ARBA" id="ARBA00022729"/>
    </source>
</evidence>
<organism evidence="19 20">
    <name type="scientific">Moellerella wisconsensis ATCC 35017</name>
    <dbReference type="NCBI Taxonomy" id="1354267"/>
    <lineage>
        <taxon>Bacteria</taxon>
        <taxon>Pseudomonadati</taxon>
        <taxon>Pseudomonadota</taxon>
        <taxon>Gammaproteobacteria</taxon>
        <taxon>Enterobacterales</taxon>
        <taxon>Morganellaceae</taxon>
        <taxon>Moellerella</taxon>
    </lineage>
</organism>
<keyword evidence="8" id="KW-0408">Iron</keyword>
<evidence type="ECO:0000256" key="4">
    <source>
        <dbReference type="ARBA" id="ARBA00022452"/>
    </source>
</evidence>
<evidence type="ECO:0000259" key="17">
    <source>
        <dbReference type="Pfam" id="PF00593"/>
    </source>
</evidence>
<dbReference type="GO" id="GO:0009279">
    <property type="term" value="C:cell outer membrane"/>
    <property type="evidence" value="ECO:0007669"/>
    <property type="project" value="UniProtKB-SubCell"/>
</dbReference>
<dbReference type="Pfam" id="PF00593">
    <property type="entry name" value="TonB_dep_Rec_b-barrel"/>
    <property type="match status" value="1"/>
</dbReference>
<evidence type="ECO:0000259" key="18">
    <source>
        <dbReference type="Pfam" id="PF07715"/>
    </source>
</evidence>
<keyword evidence="5" id="KW-0410">Iron transport</keyword>
<keyword evidence="11 14" id="KW-0472">Membrane</keyword>
<keyword evidence="6 14" id="KW-0812">Transmembrane</keyword>
<dbReference type="SUPFAM" id="SSF56935">
    <property type="entry name" value="Porins"/>
    <property type="match status" value="1"/>
</dbReference>
<feature type="signal peptide" evidence="16">
    <location>
        <begin position="1"/>
        <end position="30"/>
    </location>
</feature>
<keyword evidence="3 14" id="KW-0813">Transport</keyword>
<keyword evidence="7 16" id="KW-0732">Signal</keyword>
<dbReference type="PANTHER" id="PTHR32552:SF68">
    <property type="entry name" value="FERRICHROME OUTER MEMBRANE TRANSPORTER_PHAGE RECEPTOR"/>
    <property type="match status" value="1"/>
</dbReference>
<evidence type="ECO:0000256" key="12">
    <source>
        <dbReference type="ARBA" id="ARBA00023170"/>
    </source>
</evidence>
<dbReference type="AlphaFoldDB" id="A0A0N0IAR8"/>
<dbReference type="Pfam" id="PF07715">
    <property type="entry name" value="Plug"/>
    <property type="match status" value="1"/>
</dbReference>
<dbReference type="Proteomes" id="UP000053226">
    <property type="component" value="Unassembled WGS sequence"/>
</dbReference>
<dbReference type="Gene3D" id="2.40.170.20">
    <property type="entry name" value="TonB-dependent receptor, beta-barrel domain"/>
    <property type="match status" value="1"/>
</dbReference>
<dbReference type="GO" id="GO:0038023">
    <property type="term" value="F:signaling receptor activity"/>
    <property type="evidence" value="ECO:0007669"/>
    <property type="project" value="InterPro"/>
</dbReference>
<proteinExistence type="inferred from homology"/>
<dbReference type="InterPro" id="IPR010105">
    <property type="entry name" value="TonB_sidphr_rcpt"/>
</dbReference>
<dbReference type="InterPro" id="IPR039426">
    <property type="entry name" value="TonB-dep_rcpt-like"/>
</dbReference>
<evidence type="ECO:0000256" key="2">
    <source>
        <dbReference type="ARBA" id="ARBA00009810"/>
    </source>
</evidence>
<protein>
    <submittedName>
        <fullName evidence="19">Ferrichrome-iron receptor</fullName>
    </submittedName>
</protein>
<comment type="subcellular location">
    <subcellularLocation>
        <location evidence="1 14">Cell outer membrane</location>
        <topology evidence="1 14">Multi-pass membrane protein</topology>
    </subcellularLocation>
</comment>
<keyword evidence="4 14" id="KW-1134">Transmembrane beta strand</keyword>
<evidence type="ECO:0000256" key="8">
    <source>
        <dbReference type="ARBA" id="ARBA00023004"/>
    </source>
</evidence>
<keyword evidence="10 15" id="KW-0798">TonB box</keyword>
<feature type="chain" id="PRO_5005851243" evidence="16">
    <location>
        <begin position="31"/>
        <end position="695"/>
    </location>
</feature>
<evidence type="ECO:0000256" key="3">
    <source>
        <dbReference type="ARBA" id="ARBA00022448"/>
    </source>
</evidence>
<dbReference type="InterPro" id="IPR037066">
    <property type="entry name" value="Plug_dom_sf"/>
</dbReference>
<dbReference type="InterPro" id="IPR012910">
    <property type="entry name" value="Plug_dom"/>
</dbReference>
<sequence length="695" mass="77776">MEKITHFTLRKLLCLNSAVYLGLFSPVVLAESSPSDKDPEAIVVSAQALKVNTDLQETPRSVSVISQQQLETHAPQKLDEALRYTSGVVSQPYGADNDTDWFKVRGFDAATYLDNSRLFRDGYYTWLLEPYGFESIEVVKGASAILFGESAPGGAVNVVQKKPRLTPQNEVFVEFGNNNQRALGFDFADQTDSSDPIRYRLVGVVKEADGELSGTDNKRVYLAPSVQIPLSEATNLTLMASYLHDNGTPTNPFFPAAGTLINSPLGKIKPSTNLGEPSYDKYRRTQLSVGYLLEHELNSEWRYAQRLNYGYNDLTLRSVYAFPNADITATELNRGVVFREGNNQSVSLDNNLVGEWDTERLEHTLLAGVELQYHRTKGDEQDSYSFAPINPWHPIYGQYTPLDPAKNINRTIDKTQASLYSQYQLKFDSQWVGVAGLRYDWVKTENKTHQLNNNRSRNDGEVSLNSGVMYLADNGLSPYANYSQSFEVMSTIDPATQQIYKPLKGDQIELGVKYTPHFIDGYFNIAWFDITQKNALVTNPKTSIATQTGEVTSSGIEIESAVQLTEQLNLKANYTYTDARTDNSGGKGHKQAALIPKNMASVWASYKLPLTEQQSLTLGTGVRYLGASKDNPASSNLTVPSATLWDMAATYELNKHWQMQLNINNILDKDYVSACDYYCYFGQSRSVLLNAKYRW</sequence>
<accession>A0A0N0IAR8</accession>
<keyword evidence="13 14" id="KW-0998">Cell outer membrane</keyword>
<dbReference type="EMBL" id="LGAA01000014">
    <property type="protein sequence ID" value="KPD03170.1"/>
    <property type="molecule type" value="Genomic_DNA"/>
</dbReference>
<keyword evidence="12 19" id="KW-0675">Receptor</keyword>
<dbReference type="PANTHER" id="PTHR32552">
    <property type="entry name" value="FERRICHROME IRON RECEPTOR-RELATED"/>
    <property type="match status" value="1"/>
</dbReference>
<reference evidence="19 20" key="1">
    <citation type="submission" date="2015-07" db="EMBL/GenBank/DDBJ databases">
        <title>ATOL: Assembling a taxonomically balanced genome-scale reconstruction of the evolutionary history of the Enterobacteriaceae.</title>
        <authorList>
            <person name="Plunkett G.III."/>
            <person name="Neeno-Eckwall E.C."/>
            <person name="Glasner J.D."/>
            <person name="Perna N.T."/>
        </authorList>
    </citation>
    <scope>NUCLEOTIDE SEQUENCE [LARGE SCALE GENOMIC DNA]</scope>
    <source>
        <strain evidence="19 20">ATCC 35017</strain>
    </source>
</reference>
<evidence type="ECO:0000256" key="11">
    <source>
        <dbReference type="ARBA" id="ARBA00023136"/>
    </source>
</evidence>
<dbReference type="Gene3D" id="2.170.130.10">
    <property type="entry name" value="TonB-dependent receptor, plug domain"/>
    <property type="match status" value="1"/>
</dbReference>
<evidence type="ECO:0000256" key="1">
    <source>
        <dbReference type="ARBA" id="ARBA00004571"/>
    </source>
</evidence>